<dbReference type="SUPFAM" id="SSF51735">
    <property type="entry name" value="NAD(P)-binding Rossmann-fold domains"/>
    <property type="match status" value="1"/>
</dbReference>
<dbReference type="PANTHER" id="PTHR10491:SF4">
    <property type="entry name" value="METHIONINE ADENOSYLTRANSFERASE 2 SUBUNIT BETA"/>
    <property type="match status" value="1"/>
</dbReference>
<comment type="caution">
    <text evidence="2">The sequence shown here is derived from an EMBL/GenBank/DDBJ whole genome shotgun (WGS) entry which is preliminary data.</text>
</comment>
<dbReference type="GO" id="GO:0048270">
    <property type="term" value="F:methionine adenosyltransferase regulator activity"/>
    <property type="evidence" value="ECO:0007669"/>
    <property type="project" value="TreeGrafter"/>
</dbReference>
<reference evidence="2" key="1">
    <citation type="journal article" date="2020" name="Stud. Mycol.">
        <title>101 Dothideomycetes genomes: a test case for predicting lifestyles and emergence of pathogens.</title>
        <authorList>
            <person name="Haridas S."/>
            <person name="Albert R."/>
            <person name="Binder M."/>
            <person name="Bloem J."/>
            <person name="Labutti K."/>
            <person name="Salamov A."/>
            <person name="Andreopoulos B."/>
            <person name="Baker S."/>
            <person name="Barry K."/>
            <person name="Bills G."/>
            <person name="Bluhm B."/>
            <person name="Cannon C."/>
            <person name="Castanera R."/>
            <person name="Culley D."/>
            <person name="Daum C."/>
            <person name="Ezra D."/>
            <person name="Gonzalez J."/>
            <person name="Henrissat B."/>
            <person name="Kuo A."/>
            <person name="Liang C."/>
            <person name="Lipzen A."/>
            <person name="Lutzoni F."/>
            <person name="Magnuson J."/>
            <person name="Mondo S."/>
            <person name="Nolan M."/>
            <person name="Ohm R."/>
            <person name="Pangilinan J."/>
            <person name="Park H.-J."/>
            <person name="Ramirez L."/>
            <person name="Alfaro M."/>
            <person name="Sun H."/>
            <person name="Tritt A."/>
            <person name="Yoshinaga Y."/>
            <person name="Zwiers L.-H."/>
            <person name="Turgeon B."/>
            <person name="Goodwin S."/>
            <person name="Spatafora J."/>
            <person name="Crous P."/>
            <person name="Grigoriev I."/>
        </authorList>
    </citation>
    <scope>NUCLEOTIDE SEQUENCE</scope>
    <source>
        <strain evidence="2">CBS 101060</strain>
    </source>
</reference>
<organism evidence="2 3">
    <name type="scientific">Patellaria atrata CBS 101060</name>
    <dbReference type="NCBI Taxonomy" id="1346257"/>
    <lineage>
        <taxon>Eukaryota</taxon>
        <taxon>Fungi</taxon>
        <taxon>Dikarya</taxon>
        <taxon>Ascomycota</taxon>
        <taxon>Pezizomycotina</taxon>
        <taxon>Dothideomycetes</taxon>
        <taxon>Dothideomycetes incertae sedis</taxon>
        <taxon>Patellariales</taxon>
        <taxon>Patellariaceae</taxon>
        <taxon>Patellaria</taxon>
    </lineage>
</organism>
<evidence type="ECO:0000313" key="3">
    <source>
        <dbReference type="Proteomes" id="UP000799429"/>
    </source>
</evidence>
<dbReference type="GO" id="GO:0006556">
    <property type="term" value="P:S-adenosylmethionine biosynthetic process"/>
    <property type="evidence" value="ECO:0007669"/>
    <property type="project" value="TreeGrafter"/>
</dbReference>
<dbReference type="AlphaFoldDB" id="A0A9P4VPZ4"/>
<feature type="domain" description="RmlD-like substrate binding" evidence="1">
    <location>
        <begin position="6"/>
        <end position="315"/>
    </location>
</feature>
<dbReference type="InterPro" id="IPR036291">
    <property type="entry name" value="NAD(P)-bd_dom_sf"/>
</dbReference>
<name>A0A9P4VPZ4_9PEZI</name>
<dbReference type="Proteomes" id="UP000799429">
    <property type="component" value="Unassembled WGS sequence"/>
</dbReference>
<dbReference type="InterPro" id="IPR005913">
    <property type="entry name" value="dTDP_dehydrorham_reduct"/>
</dbReference>
<dbReference type="InterPro" id="IPR029903">
    <property type="entry name" value="RmlD-like-bd"/>
</dbReference>
<dbReference type="Gene3D" id="3.40.50.720">
    <property type="entry name" value="NAD(P)-binding Rossmann-like Domain"/>
    <property type="match status" value="1"/>
</dbReference>
<protein>
    <submittedName>
        <fullName evidence="2">RmlD substrate binding domain-containing protein</fullName>
    </submittedName>
</protein>
<dbReference type="FunFam" id="3.40.50.720:FF:000357">
    <property type="entry name" value="Methionine adenosyltransferase 2 subunit beta"/>
    <property type="match status" value="1"/>
</dbReference>
<keyword evidence="3" id="KW-1185">Reference proteome</keyword>
<accession>A0A9P4VPZ4</accession>
<evidence type="ECO:0000313" key="2">
    <source>
        <dbReference type="EMBL" id="KAF2841376.1"/>
    </source>
</evidence>
<sequence>MAGKTALITGGSGLLGREVVKAFDLASWKVVGTALTRTSPPNIVKLDLLDENEIAKILDEVKPDVVVHCAADRFPDSCDKNPDRANALNAGSSKTLASLTSSRKIFLVYISTDYVFSGARGEAPYTTTATPSPPNIYGQTKLDGEKGVLEVTQQANSQDTSEYSAPKIPLGVVLRVPVLYGAASEPAESAINTLVTSVWKAQEVSTDARIKMDDWAQRYPTCTEDVGRVCVDISTLYTSDLKPSSPTARPLPRILHFSAEDRMTKYQICEIFAEILGLTLDGMEKWAPSEEKEQGGAKRPYDCHLDTSELRKLGVDVRTVDFKAWWRREFKAFRK</sequence>
<gene>
    <name evidence="2" type="ORF">M501DRAFT_1000566</name>
</gene>
<proteinExistence type="predicted"/>
<dbReference type="GO" id="GO:0048269">
    <property type="term" value="C:methionine adenosyltransferase complex"/>
    <property type="evidence" value="ECO:0007669"/>
    <property type="project" value="TreeGrafter"/>
</dbReference>
<evidence type="ECO:0000259" key="1">
    <source>
        <dbReference type="Pfam" id="PF04321"/>
    </source>
</evidence>
<dbReference type="Pfam" id="PF04321">
    <property type="entry name" value="RmlD_sub_bind"/>
    <property type="match status" value="1"/>
</dbReference>
<dbReference type="OrthoDB" id="6235964at2759"/>
<dbReference type="EMBL" id="MU006091">
    <property type="protein sequence ID" value="KAF2841376.1"/>
    <property type="molecule type" value="Genomic_DNA"/>
</dbReference>
<dbReference type="CDD" id="cd05254">
    <property type="entry name" value="dTDP_HR_like_SDR_e"/>
    <property type="match status" value="1"/>
</dbReference>
<dbReference type="PANTHER" id="PTHR10491">
    <property type="entry name" value="DTDP-4-DEHYDRORHAMNOSE REDUCTASE"/>
    <property type="match status" value="1"/>
</dbReference>